<sequence>LLLNYQQAKDATWVDYQQPLYVSGSCILAAAAQDLVGLEGQGGVCFSKVESHNIVKCTVDGNVIWGQVLHIKCLEDSMDVVLMIRILETFHNPALYCVFKFAGIVQLWQLAQLQVLLHSAVVLTASYCKLTGGKLGVWVITWMVIGVGGLEDNFELSRDLDVMYGNVGAGDQEDLGPADMELDDFL</sequence>
<name>A0A9P6NAK5_9BASI</name>
<evidence type="ECO:0000313" key="1">
    <source>
        <dbReference type="EMBL" id="KAG0143021.1"/>
    </source>
</evidence>
<proteinExistence type="predicted"/>
<dbReference type="EMBL" id="MU167330">
    <property type="protein sequence ID" value="KAG0143021.1"/>
    <property type="molecule type" value="Genomic_DNA"/>
</dbReference>
<keyword evidence="2" id="KW-1185">Reference proteome</keyword>
<dbReference type="AlphaFoldDB" id="A0A9P6NAK5"/>
<feature type="non-terminal residue" evidence="1">
    <location>
        <position position="1"/>
    </location>
</feature>
<protein>
    <submittedName>
        <fullName evidence="1">Uncharacterized protein</fullName>
    </submittedName>
</protein>
<reference evidence="1" key="1">
    <citation type="submission" date="2013-11" db="EMBL/GenBank/DDBJ databases">
        <title>Genome sequence of the fusiform rust pathogen reveals effectors for host alternation and coevolution with pine.</title>
        <authorList>
            <consortium name="DOE Joint Genome Institute"/>
            <person name="Smith K."/>
            <person name="Pendleton A."/>
            <person name="Kubisiak T."/>
            <person name="Anderson C."/>
            <person name="Salamov A."/>
            <person name="Aerts A."/>
            <person name="Riley R."/>
            <person name="Clum A."/>
            <person name="Lindquist E."/>
            <person name="Ence D."/>
            <person name="Campbell M."/>
            <person name="Kronenberg Z."/>
            <person name="Feau N."/>
            <person name="Dhillon B."/>
            <person name="Hamelin R."/>
            <person name="Burleigh J."/>
            <person name="Smith J."/>
            <person name="Yandell M."/>
            <person name="Nelson C."/>
            <person name="Grigoriev I."/>
            <person name="Davis J."/>
        </authorList>
    </citation>
    <scope>NUCLEOTIDE SEQUENCE</scope>
    <source>
        <strain evidence="1">G11</strain>
    </source>
</reference>
<accession>A0A9P6NAK5</accession>
<dbReference type="Proteomes" id="UP000886653">
    <property type="component" value="Unassembled WGS sequence"/>
</dbReference>
<organism evidence="1 2">
    <name type="scientific">Cronartium quercuum f. sp. fusiforme G11</name>
    <dbReference type="NCBI Taxonomy" id="708437"/>
    <lineage>
        <taxon>Eukaryota</taxon>
        <taxon>Fungi</taxon>
        <taxon>Dikarya</taxon>
        <taxon>Basidiomycota</taxon>
        <taxon>Pucciniomycotina</taxon>
        <taxon>Pucciniomycetes</taxon>
        <taxon>Pucciniales</taxon>
        <taxon>Coleosporiaceae</taxon>
        <taxon>Cronartium</taxon>
    </lineage>
</organism>
<evidence type="ECO:0000313" key="2">
    <source>
        <dbReference type="Proteomes" id="UP000886653"/>
    </source>
</evidence>
<comment type="caution">
    <text evidence="1">The sequence shown here is derived from an EMBL/GenBank/DDBJ whole genome shotgun (WGS) entry which is preliminary data.</text>
</comment>
<gene>
    <name evidence="1" type="ORF">CROQUDRAFT_49401</name>
</gene>